<dbReference type="KEGG" id="slan:GV829_13020"/>
<dbReference type="EMBL" id="CP053015">
    <property type="protein sequence ID" value="QJQ33244.1"/>
    <property type="molecule type" value="Genomic_DNA"/>
</dbReference>
<evidence type="ECO:0000259" key="2">
    <source>
        <dbReference type="Pfam" id="PF20789"/>
    </source>
</evidence>
<dbReference type="SUPFAM" id="SSF54637">
    <property type="entry name" value="Thioesterase/thiol ester dehydrase-isomerase"/>
    <property type="match status" value="2"/>
</dbReference>
<feature type="domain" description="Acyl-CoA thioesterase-like C-terminal" evidence="2">
    <location>
        <begin position="136"/>
        <end position="267"/>
    </location>
</feature>
<dbReference type="Pfam" id="PF20789">
    <property type="entry name" value="4HBT_3C"/>
    <property type="match status" value="1"/>
</dbReference>
<gene>
    <name evidence="3" type="ORF">GV829_13020</name>
</gene>
<protein>
    <submittedName>
        <fullName evidence="3">Thioesterase family protein</fullName>
    </submittedName>
</protein>
<name>A0A6M4AVY6_9SPHN</name>
<dbReference type="InterPro" id="IPR042171">
    <property type="entry name" value="Acyl-CoA_hotdog"/>
</dbReference>
<evidence type="ECO:0000313" key="4">
    <source>
        <dbReference type="Proteomes" id="UP000503018"/>
    </source>
</evidence>
<dbReference type="InterPro" id="IPR049450">
    <property type="entry name" value="ACOT8-like_C"/>
</dbReference>
<dbReference type="Proteomes" id="UP000503018">
    <property type="component" value="Chromosome"/>
</dbReference>
<evidence type="ECO:0000313" key="3">
    <source>
        <dbReference type="EMBL" id="QJQ33244.1"/>
    </source>
</evidence>
<dbReference type="AlphaFoldDB" id="A0A6M4AVY6"/>
<dbReference type="Gene3D" id="2.40.160.210">
    <property type="entry name" value="Acyl-CoA thioesterase, double hotdog domain"/>
    <property type="match status" value="1"/>
</dbReference>
<reference evidence="3 4" key="1">
    <citation type="submission" date="2020-01" db="EMBL/GenBank/DDBJ databases">
        <title>Sphingomonas sp. strain CSW-10.</title>
        <authorList>
            <person name="Chen W.-M."/>
        </authorList>
    </citation>
    <scope>NUCLEOTIDE SEQUENCE [LARGE SCALE GENOMIC DNA]</scope>
    <source>
        <strain evidence="3 4">CSW-10</strain>
    </source>
</reference>
<sequence>MSETDVKASEAVLSLDELLAAGTAGDGKRHYHIGSDWMQGRTAYGGISAAAALHSAMVEHPGDAPLRTAQISFIGPVGGECDVTTRMLRQSKSSRFVGADLVSESGYGTNAVFSFMKPRESHVDLEQILPPEIREPDQLECVPEHPARPSFTRKFEMRPVSGRGFGHGKDEALIVTWVKWIDQPACDPHIALLALADALPPAAMTAFHQFGPISSSTWIQHFLTDHPVTTDGWWLLVTRSHHVRRGFSAQDMYIFDADRRLVSMGGQGVALYI</sequence>
<proteinExistence type="predicted"/>
<dbReference type="InterPro" id="IPR049449">
    <property type="entry name" value="TesB_ACOT8-like_N"/>
</dbReference>
<accession>A0A6M4AVY6</accession>
<evidence type="ECO:0000259" key="1">
    <source>
        <dbReference type="Pfam" id="PF13622"/>
    </source>
</evidence>
<dbReference type="Pfam" id="PF13622">
    <property type="entry name" value="4HBT_3"/>
    <property type="match status" value="1"/>
</dbReference>
<keyword evidence="4" id="KW-1185">Reference proteome</keyword>
<dbReference type="RefSeq" id="WP_169947308.1">
    <property type="nucleotide sequence ID" value="NZ_CP053015.1"/>
</dbReference>
<feature type="domain" description="Acyl-CoA thioesterase-like N-terminal HotDog" evidence="1">
    <location>
        <begin position="35"/>
        <end position="114"/>
    </location>
</feature>
<organism evidence="3 4">
    <name type="scientific">Sphingomonas lacunae</name>
    <dbReference type="NCBI Taxonomy" id="2698828"/>
    <lineage>
        <taxon>Bacteria</taxon>
        <taxon>Pseudomonadati</taxon>
        <taxon>Pseudomonadota</taxon>
        <taxon>Alphaproteobacteria</taxon>
        <taxon>Sphingomonadales</taxon>
        <taxon>Sphingomonadaceae</taxon>
        <taxon>Sphingomonas</taxon>
    </lineage>
</organism>
<dbReference type="InterPro" id="IPR029069">
    <property type="entry name" value="HotDog_dom_sf"/>
</dbReference>